<dbReference type="Proteomes" id="UP001446871">
    <property type="component" value="Unassembled WGS sequence"/>
</dbReference>
<name>A0ABR1ULU8_9PEZI</name>
<feature type="compositionally biased region" description="Low complexity" evidence="2">
    <location>
        <begin position="85"/>
        <end position="94"/>
    </location>
</feature>
<feature type="compositionally biased region" description="Pro residues" evidence="2">
    <location>
        <begin position="111"/>
        <end position="124"/>
    </location>
</feature>
<reference evidence="4 5" key="1">
    <citation type="submission" date="2023-01" db="EMBL/GenBank/DDBJ databases">
        <title>Analysis of 21 Apiospora genomes using comparative genomics revels a genus with tremendous synthesis potential of carbohydrate active enzymes and secondary metabolites.</title>
        <authorList>
            <person name="Sorensen T."/>
        </authorList>
    </citation>
    <scope>NUCLEOTIDE SEQUENCE [LARGE SCALE GENOMIC DNA]</scope>
    <source>
        <strain evidence="4 5">CBS 83171</strain>
    </source>
</reference>
<gene>
    <name evidence="4" type="ORF">PG996_008991</name>
</gene>
<keyword evidence="1" id="KW-0539">Nucleus</keyword>
<dbReference type="CDD" id="cd00067">
    <property type="entry name" value="GAL4"/>
    <property type="match status" value="1"/>
</dbReference>
<evidence type="ECO:0000256" key="2">
    <source>
        <dbReference type="SAM" id="MobiDB-lite"/>
    </source>
</evidence>
<feature type="region of interest" description="Disordered" evidence="2">
    <location>
        <begin position="236"/>
        <end position="258"/>
    </location>
</feature>
<dbReference type="PROSITE" id="PS50048">
    <property type="entry name" value="ZN2_CY6_FUNGAL_2"/>
    <property type="match status" value="1"/>
</dbReference>
<feature type="domain" description="Zn(2)-C6 fungal-type" evidence="3">
    <location>
        <begin position="24"/>
        <end position="58"/>
    </location>
</feature>
<dbReference type="Pfam" id="PF00172">
    <property type="entry name" value="Zn_clus"/>
    <property type="match status" value="1"/>
</dbReference>
<proteinExistence type="predicted"/>
<evidence type="ECO:0000259" key="3">
    <source>
        <dbReference type="PROSITE" id="PS50048"/>
    </source>
</evidence>
<protein>
    <recommendedName>
        <fullName evidence="3">Zn(2)-C6 fungal-type domain-containing protein</fullName>
    </recommendedName>
</protein>
<dbReference type="PROSITE" id="PS00463">
    <property type="entry name" value="ZN2_CY6_FUNGAL_1"/>
    <property type="match status" value="1"/>
</dbReference>
<comment type="caution">
    <text evidence="4">The sequence shown here is derived from an EMBL/GenBank/DDBJ whole genome shotgun (WGS) entry which is preliminary data.</text>
</comment>
<dbReference type="InterPro" id="IPR036864">
    <property type="entry name" value="Zn2-C6_fun-type_DNA-bd_sf"/>
</dbReference>
<feature type="region of interest" description="Disordered" evidence="2">
    <location>
        <begin position="61"/>
        <end position="126"/>
    </location>
</feature>
<keyword evidence="5" id="KW-1185">Reference proteome</keyword>
<dbReference type="InterPro" id="IPR001138">
    <property type="entry name" value="Zn2Cys6_DnaBD"/>
</dbReference>
<sequence>MPRRQTETEQPAASPTRRVSMRQSCDRCHSQKLRCARPGGGERGACKRCVRQGAQCVYSFSLPKGRPSMYRSSEPREPREPRAPRAPSTRRSCSPRPPKQPSGLAMIAMPTPTPDSPTTPPPSLAVPDTAASDAAIILPPDMLSPPNSNSNQVDPSTLGQGVKEDGGLAKLDTPWLNSIMVDTMVDWDEMQQADPNGLDSANLHGSVKYSFAPIEGLSDDFWPAMTWDNYVHQNGTNGQIQTPPSRSPPDYYTGCVEGGGDSSFSHHRDLASDSHSTPPECRVMQLSQLVTRLQSQYRTSCALMEKCGLIPEVAGVSGSGSGNGSSLSPKTKTTGALFDDRAFRSMASWLLQMPTLHDLAGAGTCSTGTLRDAPPSLGDMLSSAFVGSHQLLDIVRGLARAGSDADAMLPPAQRTAATTTPGSTSAGRYADTVTRHLILACHNLILSVYVLLLAALQHDAQLLHGGGGAAAAGDDKSAALVEIRLVSIVQLCAYLVKQQEQAVAAYVGGGGQGEAPPPFLDNHNMLMTMTPKATDGAANNPTMEVQERLAQLRTTLQVS</sequence>
<accession>A0ABR1ULU8</accession>
<dbReference type="SUPFAM" id="SSF57701">
    <property type="entry name" value="Zn2/Cys6 DNA-binding domain"/>
    <property type="match status" value="1"/>
</dbReference>
<evidence type="ECO:0000313" key="5">
    <source>
        <dbReference type="Proteomes" id="UP001446871"/>
    </source>
</evidence>
<organism evidence="4 5">
    <name type="scientific">Apiospora saccharicola</name>
    <dbReference type="NCBI Taxonomy" id="335842"/>
    <lineage>
        <taxon>Eukaryota</taxon>
        <taxon>Fungi</taxon>
        <taxon>Dikarya</taxon>
        <taxon>Ascomycota</taxon>
        <taxon>Pezizomycotina</taxon>
        <taxon>Sordariomycetes</taxon>
        <taxon>Xylariomycetidae</taxon>
        <taxon>Amphisphaeriales</taxon>
        <taxon>Apiosporaceae</taxon>
        <taxon>Apiospora</taxon>
    </lineage>
</organism>
<evidence type="ECO:0000313" key="4">
    <source>
        <dbReference type="EMBL" id="KAK8059061.1"/>
    </source>
</evidence>
<dbReference type="Gene3D" id="4.10.240.10">
    <property type="entry name" value="Zn(2)-C6 fungal-type DNA-binding domain"/>
    <property type="match status" value="1"/>
</dbReference>
<dbReference type="SMART" id="SM00066">
    <property type="entry name" value="GAL4"/>
    <property type="match status" value="1"/>
</dbReference>
<feature type="compositionally biased region" description="Basic and acidic residues" evidence="2">
    <location>
        <begin position="73"/>
        <end position="83"/>
    </location>
</feature>
<feature type="region of interest" description="Disordered" evidence="2">
    <location>
        <begin position="1"/>
        <end position="44"/>
    </location>
</feature>
<evidence type="ECO:0000256" key="1">
    <source>
        <dbReference type="ARBA" id="ARBA00023242"/>
    </source>
</evidence>
<dbReference type="EMBL" id="JAQQWM010000006">
    <property type="protein sequence ID" value="KAK8059061.1"/>
    <property type="molecule type" value="Genomic_DNA"/>
</dbReference>